<dbReference type="VEuPathDB" id="FungiDB:JI435_415100"/>
<gene>
    <name evidence="1" type="ORF">JI435_415100</name>
</gene>
<sequence>MRSIRKRCVFASVQRRRRVEWYYQDVERDIVDLYRGESIVWTHDPPEDIREKVIRSSKGMQEQTRA</sequence>
<dbReference type="EMBL" id="CP069032">
    <property type="protein sequence ID" value="QRD00351.1"/>
    <property type="molecule type" value="Genomic_DNA"/>
</dbReference>
<name>A0A7U2I1Y6_PHANO</name>
<dbReference type="Proteomes" id="UP000663193">
    <property type="component" value="Chromosome 10"/>
</dbReference>
<protein>
    <submittedName>
        <fullName evidence="1">Uncharacterized protein</fullName>
    </submittedName>
</protein>
<proteinExistence type="predicted"/>
<organism evidence="1 2">
    <name type="scientific">Phaeosphaeria nodorum (strain SN15 / ATCC MYA-4574 / FGSC 10173)</name>
    <name type="common">Glume blotch fungus</name>
    <name type="synonym">Parastagonospora nodorum</name>
    <dbReference type="NCBI Taxonomy" id="321614"/>
    <lineage>
        <taxon>Eukaryota</taxon>
        <taxon>Fungi</taxon>
        <taxon>Dikarya</taxon>
        <taxon>Ascomycota</taxon>
        <taxon>Pezizomycotina</taxon>
        <taxon>Dothideomycetes</taxon>
        <taxon>Pleosporomycetidae</taxon>
        <taxon>Pleosporales</taxon>
        <taxon>Pleosporineae</taxon>
        <taxon>Phaeosphaeriaceae</taxon>
        <taxon>Parastagonospora</taxon>
    </lineage>
</organism>
<dbReference type="AlphaFoldDB" id="A0A7U2I1Y6"/>
<accession>A0A7U2I1Y6</accession>
<reference evidence="2" key="1">
    <citation type="journal article" date="2021" name="BMC Genomics">
        <title>Chromosome-level genome assembly and manually-curated proteome of model necrotroph Parastagonospora nodorum Sn15 reveals a genome-wide trove of candidate effector homologs, and redundancy of virulence-related functions within an accessory chromosome.</title>
        <authorList>
            <person name="Bertazzoni S."/>
            <person name="Jones D.A.B."/>
            <person name="Phan H.T."/>
            <person name="Tan K.-C."/>
            <person name="Hane J.K."/>
        </authorList>
    </citation>
    <scope>NUCLEOTIDE SEQUENCE [LARGE SCALE GENOMIC DNA]</scope>
    <source>
        <strain evidence="2">SN15 / ATCC MYA-4574 / FGSC 10173)</strain>
    </source>
</reference>
<evidence type="ECO:0000313" key="2">
    <source>
        <dbReference type="Proteomes" id="UP000663193"/>
    </source>
</evidence>
<keyword evidence="2" id="KW-1185">Reference proteome</keyword>
<evidence type="ECO:0000313" key="1">
    <source>
        <dbReference type="EMBL" id="QRD00351.1"/>
    </source>
</evidence>